<dbReference type="AlphaFoldDB" id="A0A4V2Z143"/>
<dbReference type="Pfam" id="PF07944">
    <property type="entry name" value="Beta-AFase-like_GH127_cat"/>
    <property type="match status" value="1"/>
</dbReference>
<sequence length="644" mass="70188">MTAPRTAPATAATVHGPVGAHASPYARWRPVPHDAVRLAADGLLGRWQRRNTEATIPHCVAQLEGHGTLDNLRRLVGDTDAPYRGPHFADSDLYKVLEAIGWDAGRPGGEHPRGFVDDAAYLLVRAQDADGYLNSWFQGVKTGERFRDLRWGHELYCLGHLVQAAVALHRTTGRDDFLTVAGRFLRLVEAVVESGETAGICGHPEIETALVELYRLTGDRRHLDLAARMLEARGHGRLGHDHFSSKYFQDHQPVREATEVAGHAVRQLYLLAGVADVYLETGQAELLRSMERLWASVVDGKGHVTGGLGSRHRDESFGDRHELPAERAYAETCAAIASVMWNWRLLLATGHGRYADELERALYNAVAVGVGADGTSFTYSNPLQLRTGHDGSEEDSPSGRLPWFGCACCPPNLARLLASVHDYVATTSPGEIQLHLYAAGRYVLDDVELRVSTGYPWDGAVTIDAGRPLTGRALRLRIPGWCRSYRLSADGVPVRSAVVDGYATVPAGARTVTLELELPVTTLRAHPHVDALRGCVAYARGPLVYCVEQADLPAGVVLEDVYVDPATPPAADDAGDPLFPVVLAGRARHRPAPPGPLYRPVDGGDDGDAGREIEFRAVPYFAWGNRGTGAMRVWMPTDDDRRTR</sequence>
<dbReference type="InterPro" id="IPR008928">
    <property type="entry name" value="6-hairpin_glycosidase_sf"/>
</dbReference>
<evidence type="ECO:0000259" key="2">
    <source>
        <dbReference type="Pfam" id="PF07944"/>
    </source>
</evidence>
<dbReference type="EMBL" id="SMKZ01000032">
    <property type="protein sequence ID" value="TDE03398.1"/>
    <property type="molecule type" value="Genomic_DNA"/>
</dbReference>
<feature type="domain" description="Non-reducing end beta-L-arabinofuranosidase-like GH127 catalytic" evidence="2">
    <location>
        <begin position="36"/>
        <end position="421"/>
    </location>
</feature>
<dbReference type="Pfam" id="PF20736">
    <property type="entry name" value="Glyco_hydro127M"/>
    <property type="match status" value="1"/>
</dbReference>
<feature type="compositionally biased region" description="Low complexity" evidence="1">
    <location>
        <begin position="1"/>
        <end position="13"/>
    </location>
</feature>
<dbReference type="SUPFAM" id="SSF48208">
    <property type="entry name" value="Six-hairpin glycosidases"/>
    <property type="match status" value="1"/>
</dbReference>
<dbReference type="PANTHER" id="PTHR43465:SF2">
    <property type="entry name" value="DUF1680 DOMAIN PROTEIN (AFU_ORTHOLOGUE AFUA_1G08910)"/>
    <property type="match status" value="1"/>
</dbReference>
<comment type="caution">
    <text evidence="5">The sequence shown here is derived from an EMBL/GenBank/DDBJ whole genome shotgun (WGS) entry which is preliminary data.</text>
</comment>
<dbReference type="InterPro" id="IPR049046">
    <property type="entry name" value="Beta-AFase-like_GH127_middle"/>
</dbReference>
<protein>
    <submittedName>
        <fullName evidence="5">Glycoside hydrolase family 127 protein</fullName>
    </submittedName>
</protein>
<accession>A0A4V2Z143</accession>
<dbReference type="InterPro" id="IPR012878">
    <property type="entry name" value="Beta-AFase-like_GH127_cat"/>
</dbReference>
<evidence type="ECO:0000313" key="6">
    <source>
        <dbReference type="Proteomes" id="UP000294739"/>
    </source>
</evidence>
<organism evidence="5 6">
    <name type="scientific">Jiangella asiatica</name>
    <dbReference type="NCBI Taxonomy" id="2530372"/>
    <lineage>
        <taxon>Bacteria</taxon>
        <taxon>Bacillati</taxon>
        <taxon>Actinomycetota</taxon>
        <taxon>Actinomycetes</taxon>
        <taxon>Jiangellales</taxon>
        <taxon>Jiangellaceae</taxon>
        <taxon>Jiangella</taxon>
    </lineage>
</organism>
<name>A0A4V2Z143_9ACTN</name>
<evidence type="ECO:0000259" key="3">
    <source>
        <dbReference type="Pfam" id="PF20736"/>
    </source>
</evidence>
<keyword evidence="6" id="KW-1185">Reference proteome</keyword>
<dbReference type="InterPro" id="IPR049049">
    <property type="entry name" value="Beta-AFase-like_GH127_C"/>
</dbReference>
<evidence type="ECO:0000313" key="5">
    <source>
        <dbReference type="EMBL" id="TDE03398.1"/>
    </source>
</evidence>
<proteinExistence type="predicted"/>
<evidence type="ECO:0000256" key="1">
    <source>
        <dbReference type="SAM" id="MobiDB-lite"/>
    </source>
</evidence>
<dbReference type="OrthoDB" id="9757939at2"/>
<dbReference type="RefSeq" id="WP_131897929.1">
    <property type="nucleotide sequence ID" value="NZ_SMKZ01000032.1"/>
</dbReference>
<dbReference type="GO" id="GO:0005975">
    <property type="term" value="P:carbohydrate metabolic process"/>
    <property type="evidence" value="ECO:0007669"/>
    <property type="project" value="InterPro"/>
</dbReference>
<dbReference type="InterPro" id="IPR049174">
    <property type="entry name" value="Beta-AFase-like"/>
</dbReference>
<dbReference type="GO" id="GO:0016787">
    <property type="term" value="F:hydrolase activity"/>
    <property type="evidence" value="ECO:0007669"/>
    <property type="project" value="UniProtKB-KW"/>
</dbReference>
<dbReference type="Pfam" id="PF20737">
    <property type="entry name" value="Glyco_hydro127C"/>
    <property type="match status" value="1"/>
</dbReference>
<feature type="domain" description="Non-reducing end beta-L-arabinofuranosidase-like GH127 C-terminal" evidence="4">
    <location>
        <begin position="520"/>
        <end position="636"/>
    </location>
</feature>
<feature type="region of interest" description="Disordered" evidence="1">
    <location>
        <begin position="1"/>
        <end position="25"/>
    </location>
</feature>
<reference evidence="5 6" key="1">
    <citation type="submission" date="2019-03" db="EMBL/GenBank/DDBJ databases">
        <title>Draft genome sequences of novel Actinobacteria.</title>
        <authorList>
            <person name="Sahin N."/>
            <person name="Ay H."/>
            <person name="Saygin H."/>
        </authorList>
    </citation>
    <scope>NUCLEOTIDE SEQUENCE [LARGE SCALE GENOMIC DNA]</scope>
    <source>
        <strain evidence="5 6">5K138</strain>
    </source>
</reference>
<keyword evidence="5" id="KW-0378">Hydrolase</keyword>
<dbReference type="InParanoid" id="A0A4V2Z143"/>
<feature type="domain" description="Non-reducing end beta-L-arabinofuranosidase-like GH127 middle" evidence="3">
    <location>
        <begin position="432"/>
        <end position="518"/>
    </location>
</feature>
<evidence type="ECO:0000259" key="4">
    <source>
        <dbReference type="Pfam" id="PF20737"/>
    </source>
</evidence>
<dbReference type="PANTHER" id="PTHR43465">
    <property type="entry name" value="DUF1680 DOMAIN PROTEIN (AFU_ORTHOLOGUE AFUA_1G08910)"/>
    <property type="match status" value="1"/>
</dbReference>
<dbReference type="Proteomes" id="UP000294739">
    <property type="component" value="Unassembled WGS sequence"/>
</dbReference>
<gene>
    <name evidence="5" type="ORF">E1269_20380</name>
</gene>